<reference evidence="1 2" key="1">
    <citation type="journal article" date="2019" name="Int. J. Syst. Evol. Microbiol.">
        <title>The Global Catalogue of Microorganisms (GCM) 10K type strain sequencing project: providing services to taxonomists for standard genome sequencing and annotation.</title>
        <authorList>
            <consortium name="The Broad Institute Genomics Platform"/>
            <consortium name="The Broad Institute Genome Sequencing Center for Infectious Disease"/>
            <person name="Wu L."/>
            <person name="Ma J."/>
        </authorList>
    </citation>
    <scope>NUCLEOTIDE SEQUENCE [LARGE SCALE GENOMIC DNA]</scope>
    <source>
        <strain evidence="1 2">GX26</strain>
    </source>
</reference>
<gene>
    <name evidence="1" type="ORF">ACFQGB_00565</name>
</gene>
<organism evidence="1 2">
    <name type="scientific">Halorubellus litoreus</name>
    <dbReference type="NCBI Taxonomy" id="755308"/>
    <lineage>
        <taxon>Archaea</taxon>
        <taxon>Methanobacteriati</taxon>
        <taxon>Methanobacteriota</taxon>
        <taxon>Stenosarchaea group</taxon>
        <taxon>Halobacteria</taxon>
        <taxon>Halobacteriales</taxon>
        <taxon>Halorubellaceae</taxon>
        <taxon>Halorubellus</taxon>
    </lineage>
</organism>
<dbReference type="EMBL" id="JBHSXN010000001">
    <property type="protein sequence ID" value="MFC6951341.1"/>
    <property type="molecule type" value="Genomic_DNA"/>
</dbReference>
<comment type="caution">
    <text evidence="1">The sequence shown here is derived from an EMBL/GenBank/DDBJ whole genome shotgun (WGS) entry which is preliminary data.</text>
</comment>
<name>A0ABD5VBN3_9EURY</name>
<dbReference type="RefSeq" id="WP_336348376.1">
    <property type="nucleotide sequence ID" value="NZ_JAZAQL010000001.1"/>
</dbReference>
<dbReference type="Pfam" id="PF24037">
    <property type="entry name" value="DUF7346"/>
    <property type="match status" value="1"/>
</dbReference>
<protein>
    <submittedName>
        <fullName evidence="1">Uncharacterized protein</fullName>
    </submittedName>
</protein>
<evidence type="ECO:0000313" key="2">
    <source>
        <dbReference type="Proteomes" id="UP001596395"/>
    </source>
</evidence>
<dbReference type="AlphaFoldDB" id="A0ABD5VBN3"/>
<dbReference type="InterPro" id="IPR055770">
    <property type="entry name" value="DUF7346"/>
</dbReference>
<proteinExistence type="predicted"/>
<accession>A0ABD5VBN3</accession>
<dbReference type="Proteomes" id="UP001596395">
    <property type="component" value="Unassembled WGS sequence"/>
</dbReference>
<sequence>MRTVEGPDGATLIVRKASGDSLLVADPETGEERYVARSDVTELDGDSALAAAATGVPLATRRVLTAVHDDESLGLLLELADRGPLPAVTLLDDYDRCESDLHGLLTEFRAAGLVEETRVHGERGYDATALARDGIAHLRTDANGDGERRGLGGD</sequence>
<keyword evidence="2" id="KW-1185">Reference proteome</keyword>
<evidence type="ECO:0000313" key="1">
    <source>
        <dbReference type="EMBL" id="MFC6951341.1"/>
    </source>
</evidence>